<name>A0A7Y8AN43_PSETO</name>
<gene>
    <name evidence="1" type="ORF">HX787_15095</name>
</gene>
<accession>A0A7Y8AN43</accession>
<dbReference type="RefSeq" id="WP_016974466.1">
    <property type="nucleotide sequence ID" value="NZ_CP020369.1"/>
</dbReference>
<protein>
    <submittedName>
        <fullName evidence="1">Uncharacterized protein</fullName>
    </submittedName>
</protein>
<evidence type="ECO:0000313" key="1">
    <source>
        <dbReference type="EMBL" id="NWD37181.1"/>
    </source>
</evidence>
<dbReference type="GeneID" id="55844881"/>
<proteinExistence type="predicted"/>
<organism evidence="1 2">
    <name type="scientific">Pseudomonas tolaasii</name>
    <dbReference type="NCBI Taxonomy" id="29442"/>
    <lineage>
        <taxon>Bacteria</taxon>
        <taxon>Pseudomonadati</taxon>
        <taxon>Pseudomonadota</taxon>
        <taxon>Gammaproteobacteria</taxon>
        <taxon>Pseudomonadales</taxon>
        <taxon>Pseudomonadaceae</taxon>
        <taxon>Pseudomonas</taxon>
    </lineage>
</organism>
<dbReference type="EMBL" id="JACAQK010000011">
    <property type="protein sequence ID" value="NWD37181.1"/>
    <property type="molecule type" value="Genomic_DNA"/>
</dbReference>
<sequence length="138" mass="15366">MQSNDAIFSSCVPDNIAADEIYPGFLKAIEGYEVAALNTDTLLDLFTQLSDRQWHTYTSLSNEQKKKIESFLMSIWDGRNLKWVEAMIVITAHLGLVDLFSFICSRSNDSLSPEVIAEIKSAVSELGHSISDPFSGMK</sequence>
<evidence type="ECO:0000313" key="2">
    <source>
        <dbReference type="Proteomes" id="UP000549134"/>
    </source>
</evidence>
<reference evidence="1 2" key="1">
    <citation type="submission" date="2020-04" db="EMBL/GenBank/DDBJ databases">
        <title>Molecular characterization of pseudomonads from Agaricus bisporus reveal novel blotch 2 pathogens in Western Europe.</title>
        <authorList>
            <person name="Taparia T."/>
            <person name="Krijger M."/>
            <person name="Haynes E."/>
            <person name="Elpinstone J.G."/>
            <person name="Noble R."/>
            <person name="Van Der Wolf J."/>
        </authorList>
    </citation>
    <scope>NUCLEOTIDE SEQUENCE [LARGE SCALE GENOMIC DNA]</scope>
    <source>
        <strain evidence="1 2">IPO3746</strain>
    </source>
</reference>
<dbReference type="AlphaFoldDB" id="A0A7Y8AN43"/>
<comment type="caution">
    <text evidence="1">The sequence shown here is derived from an EMBL/GenBank/DDBJ whole genome shotgun (WGS) entry which is preliminary data.</text>
</comment>
<dbReference type="Proteomes" id="UP000549134">
    <property type="component" value="Unassembled WGS sequence"/>
</dbReference>